<gene>
    <name evidence="3" type="ORF">BACCIP111899_00027</name>
</gene>
<keyword evidence="1" id="KW-0472">Membrane</keyword>
<dbReference type="EMBL" id="CAKJTI010000001">
    <property type="protein sequence ID" value="CAG9610855.1"/>
    <property type="molecule type" value="Genomic_DNA"/>
</dbReference>
<feature type="transmembrane region" description="Helical" evidence="1">
    <location>
        <begin position="39"/>
        <end position="61"/>
    </location>
</feature>
<evidence type="ECO:0000256" key="1">
    <source>
        <dbReference type="SAM" id="Phobius"/>
    </source>
</evidence>
<dbReference type="Pfam" id="PF09835">
    <property type="entry name" value="DUF2062"/>
    <property type="match status" value="1"/>
</dbReference>
<feature type="domain" description="DUF2062" evidence="2">
    <location>
        <begin position="19"/>
        <end position="168"/>
    </location>
</feature>
<comment type="caution">
    <text evidence="3">The sequence shown here is derived from an EMBL/GenBank/DDBJ whole genome shotgun (WGS) entry which is preliminary data.</text>
</comment>
<accession>A0ABM8Y573</accession>
<evidence type="ECO:0000259" key="2">
    <source>
        <dbReference type="Pfam" id="PF09835"/>
    </source>
</evidence>
<feature type="transmembrane region" description="Helical" evidence="1">
    <location>
        <begin position="73"/>
        <end position="94"/>
    </location>
</feature>
<reference evidence="3 4" key="1">
    <citation type="submission" date="2021-10" db="EMBL/GenBank/DDBJ databases">
        <authorList>
            <person name="Criscuolo A."/>
        </authorList>
    </citation>
    <scope>NUCLEOTIDE SEQUENCE [LARGE SCALE GENOMIC DNA]</scope>
    <source>
        <strain evidence="4">CIP 111899</strain>
    </source>
</reference>
<proteinExistence type="predicted"/>
<name>A0ABM8Y573_9BACI</name>
<evidence type="ECO:0000313" key="3">
    <source>
        <dbReference type="EMBL" id="CAG9610855.1"/>
    </source>
</evidence>
<organism evidence="3 4">
    <name type="scientific">Bacillus rhizoplanae</name>
    <dbReference type="NCBI Taxonomy" id="2880966"/>
    <lineage>
        <taxon>Bacteria</taxon>
        <taxon>Bacillati</taxon>
        <taxon>Bacillota</taxon>
        <taxon>Bacilli</taxon>
        <taxon>Bacillales</taxon>
        <taxon>Bacillaceae</taxon>
        <taxon>Bacillus</taxon>
    </lineage>
</organism>
<evidence type="ECO:0000313" key="4">
    <source>
        <dbReference type="Proteomes" id="UP000789423"/>
    </source>
</evidence>
<dbReference type="RefSeq" id="WP_230573223.1">
    <property type="nucleotide sequence ID" value="NZ_CAKJTI010000001.1"/>
</dbReference>
<keyword evidence="4" id="KW-1185">Reference proteome</keyword>
<keyword evidence="1" id="KW-1133">Transmembrane helix</keyword>
<protein>
    <recommendedName>
        <fullName evidence="2">DUF2062 domain-containing protein</fullName>
    </recommendedName>
</protein>
<feature type="transmembrane region" description="Helical" evidence="1">
    <location>
        <begin position="136"/>
        <end position="161"/>
    </location>
</feature>
<dbReference type="Proteomes" id="UP000789423">
    <property type="component" value="Unassembled WGS sequence"/>
</dbReference>
<sequence length="183" mass="21248">MRVTKKTYSFFQRIWRGMKLNYYKLLRAPEGAKIVSRGFAVGFGIEMLVIHTASLVYLIFYPLVRLLKGSFPAAVIGNLIGKATFLPVILIPFAHALGKLIYPFEVKTMPYHHYTIKDFFSSDGLTVLRNLLQNELYVIIGMTIIGIVFGILAYFVMYYLYEKNRKLRLTRRKKQIKRPITQI</sequence>
<dbReference type="InterPro" id="IPR018639">
    <property type="entry name" value="DUF2062"/>
</dbReference>
<keyword evidence="1" id="KW-0812">Transmembrane</keyword>